<protein>
    <submittedName>
        <fullName evidence="4">PBAN-type neuropeptides-like</fullName>
    </submittedName>
</protein>
<dbReference type="GO" id="GO:0005184">
    <property type="term" value="F:neuropeptide hormone activity"/>
    <property type="evidence" value="ECO:0007669"/>
    <property type="project" value="InterPro"/>
</dbReference>
<reference evidence="4" key="1">
    <citation type="submission" date="2025-08" db="UniProtKB">
        <authorList>
            <consortium name="RefSeq"/>
        </authorList>
    </citation>
    <scope>IDENTIFICATION</scope>
    <source>
        <tissue evidence="4">Gonads</tissue>
    </source>
</reference>
<feature type="region of interest" description="Disordered" evidence="1">
    <location>
        <begin position="43"/>
        <end position="72"/>
    </location>
</feature>
<proteinExistence type="predicted"/>
<keyword evidence="3" id="KW-1185">Reference proteome</keyword>
<dbReference type="GeneID" id="115877239"/>
<evidence type="ECO:0000256" key="2">
    <source>
        <dbReference type="SAM" id="SignalP"/>
    </source>
</evidence>
<organism evidence="3 4">
    <name type="scientific">Sitophilus oryzae</name>
    <name type="common">Rice weevil</name>
    <name type="synonym">Curculio oryzae</name>
    <dbReference type="NCBI Taxonomy" id="7048"/>
    <lineage>
        <taxon>Eukaryota</taxon>
        <taxon>Metazoa</taxon>
        <taxon>Ecdysozoa</taxon>
        <taxon>Arthropoda</taxon>
        <taxon>Hexapoda</taxon>
        <taxon>Insecta</taxon>
        <taxon>Pterygota</taxon>
        <taxon>Neoptera</taxon>
        <taxon>Endopterygota</taxon>
        <taxon>Coleoptera</taxon>
        <taxon>Polyphaga</taxon>
        <taxon>Cucujiformia</taxon>
        <taxon>Curculionidae</taxon>
        <taxon>Dryophthorinae</taxon>
        <taxon>Sitophilus</taxon>
    </lineage>
</organism>
<keyword evidence="2" id="KW-0732">Signal</keyword>
<dbReference type="InParanoid" id="A0A6J2XD51"/>
<dbReference type="Proteomes" id="UP000504635">
    <property type="component" value="Unplaced"/>
</dbReference>
<dbReference type="GO" id="GO:0042811">
    <property type="term" value="P:pheromone biosynthetic process"/>
    <property type="evidence" value="ECO:0007669"/>
    <property type="project" value="InterPro"/>
</dbReference>
<evidence type="ECO:0000313" key="4">
    <source>
        <dbReference type="RefSeq" id="XP_030749253.1"/>
    </source>
</evidence>
<evidence type="ECO:0000313" key="3">
    <source>
        <dbReference type="Proteomes" id="UP000504635"/>
    </source>
</evidence>
<evidence type="ECO:0000256" key="1">
    <source>
        <dbReference type="SAM" id="MobiDB-lite"/>
    </source>
</evidence>
<dbReference type="KEGG" id="soy:115877239"/>
<feature type="chain" id="PRO_5026862503" evidence="2">
    <location>
        <begin position="27"/>
        <end position="150"/>
    </location>
</feature>
<dbReference type="AlphaFoldDB" id="A0A6J2XD51"/>
<gene>
    <name evidence="4" type="primary">LOC115877239</name>
</gene>
<feature type="signal peptide" evidence="2">
    <location>
        <begin position="1"/>
        <end position="26"/>
    </location>
</feature>
<dbReference type="RefSeq" id="XP_030749253.1">
    <property type="nucleotide sequence ID" value="XM_030893393.1"/>
</dbReference>
<dbReference type="OrthoDB" id="6424205at2759"/>
<sequence length="150" mass="17148">MGRVTLTNSFVLLAVLLYSVIERTESSDPTTLNLHNEKEASPMWFGPRIGRKKRNQENRGYRNDRDQSGGLMDILRNGPVLVMSMSEASKQRDFIPRLGRESAEAVPKWLDDSEFSEGEPLSTRNTNPYTPRLGRSNFSLFFPRLGRELE</sequence>
<accession>A0A6J2XD51</accession>
<dbReference type="Pfam" id="PF05874">
    <property type="entry name" value="PBAN"/>
    <property type="match status" value="1"/>
</dbReference>
<dbReference type="GO" id="GO:0007218">
    <property type="term" value="P:neuropeptide signaling pathway"/>
    <property type="evidence" value="ECO:0007669"/>
    <property type="project" value="InterPro"/>
</dbReference>
<name>A0A6J2XD51_SITOR</name>
<feature type="compositionally biased region" description="Basic and acidic residues" evidence="1">
    <location>
        <begin position="55"/>
        <end position="67"/>
    </location>
</feature>
<dbReference type="InterPro" id="IPR008730">
    <property type="entry name" value="PBAN"/>
</dbReference>